<dbReference type="Pfam" id="PF14925">
    <property type="entry name" value="HPHLAWLY"/>
    <property type="match status" value="1"/>
</dbReference>
<dbReference type="GO" id="GO:0031122">
    <property type="term" value="P:cytoplasmic microtubule organization"/>
    <property type="evidence" value="ECO:0007669"/>
    <property type="project" value="TreeGrafter"/>
</dbReference>
<protein>
    <submittedName>
        <fullName evidence="4">Microtubule-associated protein 10</fullName>
    </submittedName>
</protein>
<feature type="domain" description="Microtubule-associated protein 10 C-terminal" evidence="2">
    <location>
        <begin position="250"/>
        <end position="672"/>
    </location>
</feature>
<reference evidence="4" key="1">
    <citation type="submission" date="2025-08" db="UniProtKB">
        <authorList>
            <consortium name="RefSeq"/>
        </authorList>
    </citation>
    <scope>IDENTIFICATION</scope>
</reference>
<dbReference type="FunCoup" id="A0A6P8RCX9">
    <property type="interactions" value="3"/>
</dbReference>
<dbReference type="GO" id="GO:0051256">
    <property type="term" value="P:mitotic spindle midzone assembly"/>
    <property type="evidence" value="ECO:0007669"/>
    <property type="project" value="TreeGrafter"/>
</dbReference>
<dbReference type="GO" id="GO:0005813">
    <property type="term" value="C:centrosome"/>
    <property type="evidence" value="ECO:0007669"/>
    <property type="project" value="TreeGrafter"/>
</dbReference>
<dbReference type="GO" id="GO:0097431">
    <property type="term" value="C:mitotic spindle pole"/>
    <property type="evidence" value="ECO:0007669"/>
    <property type="project" value="TreeGrafter"/>
</dbReference>
<dbReference type="GeneID" id="117360405"/>
<proteinExistence type="predicted"/>
<gene>
    <name evidence="4" type="primary">MAP10</name>
</gene>
<dbReference type="PANTHER" id="PTHR21831">
    <property type="entry name" value="MICROTUBULE-ASSOCIATED PROTEIN 10"/>
    <property type="match status" value="1"/>
</dbReference>
<dbReference type="OrthoDB" id="69809at2759"/>
<dbReference type="GO" id="GO:0005881">
    <property type="term" value="C:cytoplasmic microtubule"/>
    <property type="evidence" value="ECO:0007669"/>
    <property type="project" value="TreeGrafter"/>
</dbReference>
<feature type="region of interest" description="Disordered" evidence="1">
    <location>
        <begin position="502"/>
        <end position="534"/>
    </location>
</feature>
<dbReference type="KEGG" id="gsh:117360405"/>
<dbReference type="InterPro" id="IPR026679">
    <property type="entry name" value="MAP10_C-term"/>
</dbReference>
<feature type="compositionally biased region" description="Basic and acidic residues" evidence="1">
    <location>
        <begin position="432"/>
        <end position="450"/>
    </location>
</feature>
<sequence length="675" mass="75161">MEKEEMADGKYAESLFCLELLVESVCINRDLLQPLLPGHTKGKRTPLALQLCVAFRLLDFPTLFVYPPKPQNAVEGPQAPLLNVIFGRGKSCIFRMGMQILHAHLSHVPLYTMLLLLGGQLPHLLASASLSLASISEHRGTHALCDLMGCEVGQLALAYRLLNLGSNLLPHLPPCSSLELLSGEKQVTIGVTAADKGSVLPTGNGFILKPLPLERPEEPQLLVVTETDAAPSPCKKASMSTQTQLLLGKSSKSLSETDLEIGANVFCPPPLFYCSGTLEPKKELPLQYRHITKEDPVLIEGTVLKEEFLIHPMKSTPARTEEDHRLRSQQPHPAPPDLRHNIKQFPLLNALLVELSLLSNQPVADSTGVHPQLAWLYRSVSNKEGSRESQIQSKLQTESDKLEFPEKDKKSSSPKHKIADVLKLDTSLSKNPQKEAKKITEPKKSSETKGHGHSTKKLLYGLTNTLKLRLQQKNPDMLIVHERREQYRKKQQEMLKLKKRRNRGNLPTEKLSKHSSTHIQSYRSGNGRISYPNRSFDEKIEPLMKSSMNKNGIKLLPQNHITEHGLNDHVKKAMSNNCLEDNANLCSLEKSQVDPEHFRENKRNGKMLLPQPVAQDFGIGDTIVSKNINTIHDHGNTGGEFASFRSVGFKENPNNSLSSSPEVIYSDDFIASQES</sequence>
<feature type="region of interest" description="Disordered" evidence="1">
    <location>
        <begin position="315"/>
        <end position="340"/>
    </location>
</feature>
<evidence type="ECO:0000256" key="1">
    <source>
        <dbReference type="SAM" id="MobiDB-lite"/>
    </source>
</evidence>
<feature type="region of interest" description="Disordered" evidence="1">
    <location>
        <begin position="386"/>
        <end position="457"/>
    </location>
</feature>
<evidence type="ECO:0000259" key="2">
    <source>
        <dbReference type="Pfam" id="PF14925"/>
    </source>
</evidence>
<dbReference type="Proteomes" id="UP000515159">
    <property type="component" value="Chromosome 5"/>
</dbReference>
<dbReference type="RefSeq" id="XP_033800008.1">
    <property type="nucleotide sequence ID" value="XM_033944117.1"/>
</dbReference>
<keyword evidence="3" id="KW-1185">Reference proteome</keyword>
<dbReference type="GO" id="GO:0030496">
    <property type="term" value="C:midbody"/>
    <property type="evidence" value="ECO:0007669"/>
    <property type="project" value="TreeGrafter"/>
</dbReference>
<dbReference type="GO" id="GO:0032467">
    <property type="term" value="P:positive regulation of cytokinesis"/>
    <property type="evidence" value="ECO:0007669"/>
    <property type="project" value="TreeGrafter"/>
</dbReference>
<name>A0A6P8RCX9_GEOSA</name>
<dbReference type="InParanoid" id="A0A6P8RCX9"/>
<dbReference type="PANTHER" id="PTHR21831:SF2">
    <property type="entry name" value="MICROTUBULE-ASSOCIATED PROTEIN 10"/>
    <property type="match status" value="1"/>
</dbReference>
<dbReference type="CTD" id="54627"/>
<dbReference type="AlphaFoldDB" id="A0A6P8RCX9"/>
<evidence type="ECO:0000313" key="3">
    <source>
        <dbReference type="Proteomes" id="UP000515159"/>
    </source>
</evidence>
<dbReference type="GO" id="GO:0008017">
    <property type="term" value="F:microtubule binding"/>
    <property type="evidence" value="ECO:0007669"/>
    <property type="project" value="InterPro"/>
</dbReference>
<feature type="compositionally biased region" description="Polar residues" evidence="1">
    <location>
        <begin position="386"/>
        <end position="396"/>
    </location>
</feature>
<dbReference type="GO" id="GO:1990023">
    <property type="term" value="C:mitotic spindle midzone"/>
    <property type="evidence" value="ECO:0007669"/>
    <property type="project" value="TreeGrafter"/>
</dbReference>
<dbReference type="InterPro" id="IPR039302">
    <property type="entry name" value="MAP10"/>
</dbReference>
<evidence type="ECO:0000313" key="4">
    <source>
        <dbReference type="RefSeq" id="XP_033800008.1"/>
    </source>
</evidence>
<organism evidence="3 4">
    <name type="scientific">Geotrypetes seraphini</name>
    <name type="common">Gaboon caecilian</name>
    <name type="synonym">Caecilia seraphini</name>
    <dbReference type="NCBI Taxonomy" id="260995"/>
    <lineage>
        <taxon>Eukaryota</taxon>
        <taxon>Metazoa</taxon>
        <taxon>Chordata</taxon>
        <taxon>Craniata</taxon>
        <taxon>Vertebrata</taxon>
        <taxon>Euteleostomi</taxon>
        <taxon>Amphibia</taxon>
        <taxon>Gymnophiona</taxon>
        <taxon>Geotrypetes</taxon>
    </lineage>
</organism>
<feature type="compositionally biased region" description="Basic and acidic residues" evidence="1">
    <location>
        <begin position="397"/>
        <end position="423"/>
    </location>
</feature>
<accession>A0A6P8RCX9</accession>